<dbReference type="AlphaFoldDB" id="A0AAW0MGG3"/>
<organism evidence="1 2">
    <name type="scientific">Mugilogobius chulae</name>
    <name type="common">yellowstripe goby</name>
    <dbReference type="NCBI Taxonomy" id="88201"/>
    <lineage>
        <taxon>Eukaryota</taxon>
        <taxon>Metazoa</taxon>
        <taxon>Chordata</taxon>
        <taxon>Craniata</taxon>
        <taxon>Vertebrata</taxon>
        <taxon>Euteleostomi</taxon>
        <taxon>Actinopterygii</taxon>
        <taxon>Neopterygii</taxon>
        <taxon>Teleostei</taxon>
        <taxon>Neoteleostei</taxon>
        <taxon>Acanthomorphata</taxon>
        <taxon>Gobiaria</taxon>
        <taxon>Gobiiformes</taxon>
        <taxon>Gobioidei</taxon>
        <taxon>Gobiidae</taxon>
        <taxon>Gobionellinae</taxon>
        <taxon>Mugilogobius</taxon>
    </lineage>
</organism>
<reference evidence="2" key="1">
    <citation type="submission" date="2024-04" db="EMBL/GenBank/DDBJ databases">
        <title>Salinicola lusitanus LLJ914,a marine bacterium isolated from the Okinawa Trough.</title>
        <authorList>
            <person name="Li J."/>
        </authorList>
    </citation>
    <scope>NUCLEOTIDE SEQUENCE [LARGE SCALE GENOMIC DNA]</scope>
</reference>
<proteinExistence type="predicted"/>
<evidence type="ECO:0000313" key="1">
    <source>
        <dbReference type="EMBL" id="KAK7878290.1"/>
    </source>
</evidence>
<keyword evidence="2" id="KW-1185">Reference proteome</keyword>
<protein>
    <submittedName>
        <fullName evidence="1">Uncharacterized protein</fullName>
    </submittedName>
</protein>
<dbReference type="EMBL" id="JBBPFD010000543">
    <property type="protein sequence ID" value="KAK7878290.1"/>
    <property type="molecule type" value="Genomic_DNA"/>
</dbReference>
<name>A0AAW0MGG3_9GOBI</name>
<sequence>MDFDCFQLIHKKKSKNAKSQECYVCAHNPASGVTLSATYRADSPVCTFKTALAGAMTPHVQTLEVHDPQLSEKQEYVDSETRPRYVENGTFAAVTGTVHMPDISPLGTWLSEAKECTVALLRIRFAALICVRVPELNRAVLEQKNDDFLLQLTSEHLSGATSVSEAVELFGPFACDAILAPVLHKILRSEWIEKRKERLSTNNELKFGWAQEFYNWTLLAKGSSGSPVFGHVKCPMTQSIQHGHRALISILDKMRWCGNTPWSAVQAARCAESRLSEISCKLCALRALNSCVFLMECAAAEASRQGDLLVRNEAVIQLCSILYRIAKLDEDLDEHDIALPLVEAWAACISLHSLSFREYEITRAASLEPETLIAMFAIDHLPSFKLQSDSEETTHPQSQMTAAIKPDALLLKAIASNAMRSPGPKCDTRDPDVEGVETICVPCPWGALEKVPASAEAAPQSAPEKALAIVLCFPRVATSALEQLTFEVPSREKFSLGVWPVFVNPTRACYQLVRSLALPSSPNPTYVLELLARAWRNLSDGVLERFIPSGTGGRVQVAPAHYAEHLMGPVNTLVGAGVITADEKSTLSLILKAGVLPCFAARGDSAPDRLVSSTLALAYAASGLRMYASSEVEQDDDPGRELYLTVTAAGLIYFAAWYVLVYAAAVHTHPTLKAELRRRGSVPDKHICSALQLAEVVREGSRDYEVREYQGREMALALNAVFGELLPKTTVRHCGILFASELIMQLPFMKKNNSTPSRIREAVDSRDTWFARTHNFETQRQQDRTPFVYLGQIAFGQYSSIHGTLARMPRRVARALRESDTCFDPWCDTLITQIEKDEEEEEEEDREDKGEDELGIEALLRLTISDNSDDFYFLS</sequence>
<gene>
    <name evidence="1" type="ORF">WMY93_031109</name>
</gene>
<dbReference type="Proteomes" id="UP001460270">
    <property type="component" value="Unassembled WGS sequence"/>
</dbReference>
<evidence type="ECO:0000313" key="2">
    <source>
        <dbReference type="Proteomes" id="UP001460270"/>
    </source>
</evidence>
<accession>A0AAW0MGG3</accession>
<comment type="caution">
    <text evidence="1">The sequence shown here is derived from an EMBL/GenBank/DDBJ whole genome shotgun (WGS) entry which is preliminary data.</text>
</comment>